<evidence type="ECO:0000256" key="2">
    <source>
        <dbReference type="ARBA" id="ARBA00009477"/>
    </source>
</evidence>
<accession>A0A368K9B3</accession>
<evidence type="ECO:0000256" key="1">
    <source>
        <dbReference type="ARBA" id="ARBA00004236"/>
    </source>
</evidence>
<organism evidence="12 13">
    <name type="scientific">Phyllobacterium salinisoli</name>
    <dbReference type="NCBI Taxonomy" id="1899321"/>
    <lineage>
        <taxon>Bacteria</taxon>
        <taxon>Pseudomonadati</taxon>
        <taxon>Pseudomonadota</taxon>
        <taxon>Alphaproteobacteria</taxon>
        <taxon>Hyphomicrobiales</taxon>
        <taxon>Phyllobacteriaceae</taxon>
        <taxon>Phyllobacterium</taxon>
    </lineage>
</organism>
<dbReference type="Gene3D" id="2.40.420.20">
    <property type="match status" value="1"/>
</dbReference>
<dbReference type="Pfam" id="PF25917">
    <property type="entry name" value="BSH_RND"/>
    <property type="match status" value="1"/>
</dbReference>
<feature type="domain" description="Multidrug resistance protein MdtA-like barrel-sandwich hybrid" evidence="9">
    <location>
        <begin position="83"/>
        <end position="220"/>
    </location>
</feature>
<dbReference type="Pfam" id="PF25876">
    <property type="entry name" value="HH_MFP_RND"/>
    <property type="match status" value="1"/>
</dbReference>
<dbReference type="InterPro" id="IPR058626">
    <property type="entry name" value="MdtA-like_b-barrel"/>
</dbReference>
<evidence type="ECO:0000313" key="13">
    <source>
        <dbReference type="Proteomes" id="UP000253420"/>
    </source>
</evidence>
<dbReference type="FunFam" id="2.40.420.20:FF:000001">
    <property type="entry name" value="Efflux RND transporter periplasmic adaptor subunit"/>
    <property type="match status" value="1"/>
</dbReference>
<feature type="domain" description="Multidrug resistance protein MdtA-like C-terminal permuted SH3" evidence="11">
    <location>
        <begin position="320"/>
        <end position="378"/>
    </location>
</feature>
<feature type="region of interest" description="Disordered" evidence="7">
    <location>
        <begin position="381"/>
        <end position="422"/>
    </location>
</feature>
<dbReference type="InterPro" id="IPR058625">
    <property type="entry name" value="MdtA-like_BSH"/>
</dbReference>
<keyword evidence="5" id="KW-0997">Cell inner membrane</keyword>
<evidence type="ECO:0000256" key="6">
    <source>
        <dbReference type="ARBA" id="ARBA00023136"/>
    </source>
</evidence>
<dbReference type="InterPro" id="IPR006143">
    <property type="entry name" value="RND_pump_MFP"/>
</dbReference>
<dbReference type="GO" id="GO:0030313">
    <property type="term" value="C:cell envelope"/>
    <property type="evidence" value="ECO:0007669"/>
    <property type="project" value="UniProtKB-SubCell"/>
</dbReference>
<evidence type="ECO:0000259" key="8">
    <source>
        <dbReference type="Pfam" id="PF25876"/>
    </source>
</evidence>
<feature type="compositionally biased region" description="Basic and acidic residues" evidence="7">
    <location>
        <begin position="381"/>
        <end position="398"/>
    </location>
</feature>
<dbReference type="NCBIfam" id="TIGR01730">
    <property type="entry name" value="RND_mfp"/>
    <property type="match status" value="1"/>
</dbReference>
<dbReference type="EMBL" id="QOZG01000001">
    <property type="protein sequence ID" value="RCS25937.1"/>
    <property type="molecule type" value="Genomic_DNA"/>
</dbReference>
<evidence type="ECO:0000259" key="10">
    <source>
        <dbReference type="Pfam" id="PF25944"/>
    </source>
</evidence>
<evidence type="ECO:0000256" key="7">
    <source>
        <dbReference type="SAM" id="MobiDB-lite"/>
    </source>
</evidence>
<evidence type="ECO:0000256" key="3">
    <source>
        <dbReference type="ARBA" id="ARBA00022448"/>
    </source>
</evidence>
<comment type="caution">
    <text evidence="12">The sequence shown here is derived from an EMBL/GenBank/DDBJ whole genome shotgun (WGS) entry which is preliminary data.</text>
</comment>
<keyword evidence="13" id="KW-1185">Reference proteome</keyword>
<comment type="subcellular location">
    <subcellularLocation>
        <location evidence="1">Cell membrane</location>
    </subcellularLocation>
</comment>
<feature type="domain" description="Multidrug resistance protein MdtA-like beta-barrel" evidence="10">
    <location>
        <begin position="233"/>
        <end position="316"/>
    </location>
</feature>
<dbReference type="GO" id="GO:0015562">
    <property type="term" value="F:efflux transmembrane transporter activity"/>
    <property type="evidence" value="ECO:0007669"/>
    <property type="project" value="TreeGrafter"/>
</dbReference>
<dbReference type="SUPFAM" id="SSF111369">
    <property type="entry name" value="HlyD-like secretion proteins"/>
    <property type="match status" value="1"/>
</dbReference>
<comment type="similarity">
    <text evidence="2">Belongs to the membrane fusion protein (MFP) (TC 8.A.1) family.</text>
</comment>
<evidence type="ECO:0000259" key="11">
    <source>
        <dbReference type="Pfam" id="PF25967"/>
    </source>
</evidence>
<name>A0A368K9B3_9HYPH</name>
<dbReference type="Gene3D" id="2.40.50.100">
    <property type="match status" value="1"/>
</dbReference>
<dbReference type="Gene3D" id="1.10.287.470">
    <property type="entry name" value="Helix hairpin bin"/>
    <property type="match status" value="1"/>
</dbReference>
<evidence type="ECO:0000256" key="4">
    <source>
        <dbReference type="ARBA" id="ARBA00022475"/>
    </source>
</evidence>
<sequence>MRVRNVFAVAAAACLVGAGVYLSPGAWGKVQQVLSAQHTVQPGKARSTNRQGQDGVAIVAATAKTADFPILRYAIGSISSPAVVAISTRVSSQIASIAVKDGQMVKAGDLLFTLDDRALKAQRDKDQATLAKDQALLLGAQQDLVRARDLAAKQAGTQQTYDQALATQKADEATVQADQATIDADDVQLSYTRIAAPISGRLGAVNVSVGDLVTSSTGSSSATPMVTITQVDPLRVSFSLPQSDLPLLQKAIRAPGSATVTLRNDGDPNPVGSGKLDFLDSSVDSTSGTILARATVPNKDLALWPGQYVNVALDAGTMPNMVYVPTVAVQPSQKGPFVYVVKPDNTVEFRPVEVALTTGQNSALSKGLKSGERVVVEGQLRLKDGAAVREPKTREPKATDNPGQPAPKVAEGQPPVEGATQP</sequence>
<dbReference type="OrthoDB" id="9783047at2"/>
<evidence type="ECO:0000313" key="12">
    <source>
        <dbReference type="EMBL" id="RCS25937.1"/>
    </source>
</evidence>
<protein>
    <submittedName>
        <fullName evidence="12">Efflux RND transporter periplasmic adaptor subunit</fullName>
    </submittedName>
</protein>
<keyword evidence="4" id="KW-1003">Cell membrane</keyword>
<gene>
    <name evidence="12" type="ORF">DUT91_03035</name>
</gene>
<dbReference type="AlphaFoldDB" id="A0A368K9B3"/>
<dbReference type="RefSeq" id="WP_114439027.1">
    <property type="nucleotide sequence ID" value="NZ_QOZG01000001.1"/>
</dbReference>
<evidence type="ECO:0000259" key="9">
    <source>
        <dbReference type="Pfam" id="PF25917"/>
    </source>
</evidence>
<dbReference type="PANTHER" id="PTHR30469:SF36">
    <property type="entry name" value="BLL3903 PROTEIN"/>
    <property type="match status" value="1"/>
</dbReference>
<dbReference type="Gene3D" id="2.40.30.170">
    <property type="match status" value="1"/>
</dbReference>
<dbReference type="InterPro" id="IPR058624">
    <property type="entry name" value="MdtA-like_HH"/>
</dbReference>
<reference evidence="12 13" key="1">
    <citation type="submission" date="2018-07" db="EMBL/GenBank/DDBJ databases">
        <title>The draft genome of Phyllobacterium salinisoli.</title>
        <authorList>
            <person name="Liu L."/>
            <person name="Li L."/>
            <person name="Zhang X."/>
            <person name="Liang L."/>
        </authorList>
    </citation>
    <scope>NUCLEOTIDE SEQUENCE [LARGE SCALE GENOMIC DNA]</scope>
    <source>
        <strain evidence="12 13">LLAN61</strain>
    </source>
</reference>
<keyword evidence="6" id="KW-0472">Membrane</keyword>
<dbReference type="InterPro" id="IPR058627">
    <property type="entry name" value="MdtA-like_C"/>
</dbReference>
<dbReference type="Proteomes" id="UP000253420">
    <property type="component" value="Unassembled WGS sequence"/>
</dbReference>
<dbReference type="GO" id="GO:1990281">
    <property type="term" value="C:efflux pump complex"/>
    <property type="evidence" value="ECO:0007669"/>
    <property type="project" value="TreeGrafter"/>
</dbReference>
<proteinExistence type="inferred from homology"/>
<dbReference type="PANTHER" id="PTHR30469">
    <property type="entry name" value="MULTIDRUG RESISTANCE PROTEIN MDTA"/>
    <property type="match status" value="1"/>
</dbReference>
<dbReference type="Pfam" id="PF25967">
    <property type="entry name" value="RND-MFP_C"/>
    <property type="match status" value="1"/>
</dbReference>
<evidence type="ECO:0000256" key="5">
    <source>
        <dbReference type="ARBA" id="ARBA00022519"/>
    </source>
</evidence>
<keyword evidence="3" id="KW-0813">Transport</keyword>
<dbReference type="Pfam" id="PF25944">
    <property type="entry name" value="Beta-barrel_RND"/>
    <property type="match status" value="1"/>
</dbReference>
<feature type="domain" description="Multidrug resistance protein MdtA-like alpha-helical hairpin" evidence="8">
    <location>
        <begin position="125"/>
        <end position="192"/>
    </location>
</feature>